<evidence type="ECO:0000313" key="1">
    <source>
        <dbReference type="EMBL" id="EKC73499.1"/>
    </source>
</evidence>
<accession>K1U0T0</accession>
<dbReference type="AlphaFoldDB" id="K1U0T0"/>
<name>K1U0T0_9ZZZZ</name>
<dbReference type="InterPro" id="IPR012340">
    <property type="entry name" value="NA-bd_OB-fold"/>
</dbReference>
<comment type="caution">
    <text evidence="1">The sequence shown here is derived from an EMBL/GenBank/DDBJ whole genome shotgun (WGS) entry which is preliminary data.</text>
</comment>
<reference evidence="1" key="1">
    <citation type="journal article" date="2013" name="Environ. Microbiol.">
        <title>Microbiota from the distal guts of lean and obese adolescents exhibit partial functional redundancy besides clear differences in community structure.</title>
        <authorList>
            <person name="Ferrer M."/>
            <person name="Ruiz A."/>
            <person name="Lanza F."/>
            <person name="Haange S.B."/>
            <person name="Oberbach A."/>
            <person name="Till H."/>
            <person name="Bargiela R."/>
            <person name="Campoy C."/>
            <person name="Segura M.T."/>
            <person name="Richter M."/>
            <person name="von Bergen M."/>
            <person name="Seifert J."/>
            <person name="Suarez A."/>
        </authorList>
    </citation>
    <scope>NUCLEOTIDE SEQUENCE</scope>
</reference>
<organism evidence="1">
    <name type="scientific">human gut metagenome</name>
    <dbReference type="NCBI Taxonomy" id="408170"/>
    <lineage>
        <taxon>unclassified sequences</taxon>
        <taxon>metagenomes</taxon>
        <taxon>organismal metagenomes</taxon>
    </lineage>
</organism>
<sequence length="62" mass="6804">PQNAASEAAVRRQKLADLKAAGHDPFTITKCKQDAFSADLKEEYKDLPAEEDTGVWSAWLAV</sequence>
<feature type="non-terminal residue" evidence="1">
    <location>
        <position position="1"/>
    </location>
</feature>
<protein>
    <submittedName>
        <fullName evidence="1">Uncharacterized protein</fullName>
    </submittedName>
</protein>
<gene>
    <name evidence="1" type="ORF">OBE_02361</name>
</gene>
<proteinExistence type="predicted"/>
<dbReference type="Gene3D" id="2.40.50.140">
    <property type="entry name" value="Nucleic acid-binding proteins"/>
    <property type="match status" value="1"/>
</dbReference>
<dbReference type="EMBL" id="AJWZ01001533">
    <property type="protein sequence ID" value="EKC73499.1"/>
    <property type="molecule type" value="Genomic_DNA"/>
</dbReference>